<feature type="signal peptide" evidence="3">
    <location>
        <begin position="1"/>
        <end position="25"/>
    </location>
</feature>
<keyword evidence="2" id="KW-0626">Porin</keyword>
<name>A0A0Q9YNV1_9GAMM</name>
<keyword evidence="2" id="KW-0406">Ion transport</keyword>
<sequence length="259" mass="28736">MGQFMDKFKKLALSTLLLASTPFAAATAFLGSDFYVNPYVAAEAGWRHSPWESAFGERHFKEQHTNLNFILGAQFHDYFAVEGGFQTTDQRQKQSFYFGAQNVTEEPVLGFLNGAGNEASSLHMAQSKIDGWHLNLVGLLPVLPKTTLFASVGVAWMKFHVNTVPVYDHNVLTTANPVSQWNSSRDAVLRLGIGVKQMITENFGSRLFLNWENTSLEGRIPGTGVVNPPTLDSEFYTAKSKNSYVVGLGFYYQFCPSKG</sequence>
<evidence type="ECO:0000256" key="3">
    <source>
        <dbReference type="SAM" id="SignalP"/>
    </source>
</evidence>
<dbReference type="InterPro" id="IPR011250">
    <property type="entry name" value="OMP/PagP_B-barrel"/>
</dbReference>
<evidence type="ECO:0000313" key="5">
    <source>
        <dbReference type="EMBL" id="KRG19266.1"/>
    </source>
</evidence>
<keyword evidence="2" id="KW-0812">Transmembrane</keyword>
<reference evidence="5" key="1">
    <citation type="submission" date="2015-09" db="EMBL/GenBank/DDBJ databases">
        <title>Draft Genome Sequences of Two Novel Amoeba-resistant Intranuclear Bacteria, Candidatus Berkiella cookevillensis and Candidatus Berkiella aquae.</title>
        <authorList>
            <person name="Mehari Y.T."/>
            <person name="Arivett B.A."/>
            <person name="Farone A.L."/>
            <person name="Gunderson J.H."/>
            <person name="Farone M.B."/>
        </authorList>
    </citation>
    <scope>NUCLEOTIDE SEQUENCE [LARGE SCALE GENOMIC DNA]</scope>
    <source>
        <strain evidence="5">CC99</strain>
    </source>
</reference>
<dbReference type="GO" id="GO:0046930">
    <property type="term" value="C:pore complex"/>
    <property type="evidence" value="ECO:0007669"/>
    <property type="project" value="UniProtKB-KW"/>
</dbReference>
<dbReference type="GO" id="GO:0015288">
    <property type="term" value="F:porin activity"/>
    <property type="evidence" value="ECO:0007669"/>
    <property type="project" value="UniProtKB-KW"/>
</dbReference>
<keyword evidence="2" id="KW-0813">Transport</keyword>
<evidence type="ECO:0000256" key="2">
    <source>
        <dbReference type="ARBA" id="ARBA00023114"/>
    </source>
</evidence>
<dbReference type="SUPFAM" id="SSF56925">
    <property type="entry name" value="OMPA-like"/>
    <property type="match status" value="1"/>
</dbReference>
<dbReference type="AlphaFoldDB" id="A0A0Q9YNV1"/>
<feature type="chain" id="PRO_5006388757" description="Outer membrane protein OmpA-like transmembrane domain-containing protein" evidence="3">
    <location>
        <begin position="26"/>
        <end position="259"/>
    </location>
</feature>
<keyword evidence="3" id="KW-0732">Signal</keyword>
<feature type="domain" description="Outer membrane protein OmpA-like transmembrane" evidence="4">
    <location>
        <begin position="39"/>
        <end position="208"/>
    </location>
</feature>
<dbReference type="EMBL" id="LKHV01000003">
    <property type="protein sequence ID" value="KRG19266.1"/>
    <property type="molecule type" value="Genomic_DNA"/>
</dbReference>
<protein>
    <recommendedName>
        <fullName evidence="4">Outer membrane protein OmpA-like transmembrane domain-containing protein</fullName>
    </recommendedName>
</protein>
<dbReference type="InterPro" id="IPR000498">
    <property type="entry name" value="OmpA-like_TM_dom"/>
</dbReference>
<gene>
    <name evidence="5" type="ORF">CC99x_00788</name>
</gene>
<dbReference type="Pfam" id="PF01389">
    <property type="entry name" value="OmpA_membrane"/>
    <property type="match status" value="1"/>
</dbReference>
<dbReference type="STRING" id="437022.CC99x_00788"/>
<dbReference type="Gene3D" id="2.40.160.20">
    <property type="match status" value="1"/>
</dbReference>
<proteinExistence type="inferred from homology"/>
<accession>A0A0Q9YNV1</accession>
<evidence type="ECO:0000256" key="1">
    <source>
        <dbReference type="ARBA" id="ARBA00005710"/>
    </source>
</evidence>
<comment type="caution">
    <text evidence="5">The sequence shown here is derived from an EMBL/GenBank/DDBJ whole genome shotgun (WGS) entry which is preliminary data.</text>
</comment>
<dbReference type="GO" id="GO:0009279">
    <property type="term" value="C:cell outer membrane"/>
    <property type="evidence" value="ECO:0007669"/>
    <property type="project" value="InterPro"/>
</dbReference>
<organism evidence="5">
    <name type="scientific">Candidatus Berkiella cookevillensis</name>
    <dbReference type="NCBI Taxonomy" id="437022"/>
    <lineage>
        <taxon>Bacteria</taxon>
        <taxon>Pseudomonadati</taxon>
        <taxon>Pseudomonadota</taxon>
        <taxon>Gammaproteobacteria</taxon>
        <taxon>Candidatus Berkiellales</taxon>
        <taxon>Candidatus Berkiellaceae</taxon>
        <taxon>Candidatus Berkiella</taxon>
    </lineage>
</organism>
<comment type="similarity">
    <text evidence="1">Belongs to the outer membrane OOP (TC 1.B.6) superfamily. OmpA family.</text>
</comment>
<evidence type="ECO:0000259" key="4">
    <source>
        <dbReference type="Pfam" id="PF01389"/>
    </source>
</evidence>